<accession>A0A0X3ANI2</accession>
<feature type="transmembrane region" description="Helical" evidence="1">
    <location>
        <begin position="128"/>
        <end position="148"/>
    </location>
</feature>
<protein>
    <submittedName>
        <fullName evidence="2">Uncharacterized protein</fullName>
    </submittedName>
</protein>
<dbReference type="OrthoDB" id="1453302at2"/>
<feature type="transmembrane region" description="Helical" evidence="1">
    <location>
        <begin position="68"/>
        <end position="86"/>
    </location>
</feature>
<evidence type="ECO:0000313" key="3">
    <source>
        <dbReference type="Proteomes" id="UP000182761"/>
    </source>
</evidence>
<organism evidence="2 3">
    <name type="scientific">Apibacter mensalis</name>
    <dbReference type="NCBI Taxonomy" id="1586267"/>
    <lineage>
        <taxon>Bacteria</taxon>
        <taxon>Pseudomonadati</taxon>
        <taxon>Bacteroidota</taxon>
        <taxon>Flavobacteriia</taxon>
        <taxon>Flavobacteriales</taxon>
        <taxon>Weeksellaceae</taxon>
        <taxon>Apibacter</taxon>
    </lineage>
</organism>
<feature type="transmembrane region" description="Helical" evidence="1">
    <location>
        <begin position="154"/>
        <end position="174"/>
    </location>
</feature>
<dbReference type="Proteomes" id="UP000182761">
    <property type="component" value="Unassembled WGS sequence"/>
</dbReference>
<name>A0A0X3ANI2_9FLAO</name>
<evidence type="ECO:0000256" key="1">
    <source>
        <dbReference type="SAM" id="Phobius"/>
    </source>
</evidence>
<proteinExistence type="predicted"/>
<dbReference type="STRING" id="1586267.GCA_001418685_00762"/>
<feature type="transmembrane region" description="Helical" evidence="1">
    <location>
        <begin position="39"/>
        <end position="59"/>
    </location>
</feature>
<reference evidence="2 3" key="1">
    <citation type="submission" date="2016-01" db="EMBL/GenBank/DDBJ databases">
        <authorList>
            <person name="McClelland M."/>
            <person name="Jain A."/>
            <person name="Saraogi P."/>
            <person name="Mendelson R."/>
            <person name="Westerman R."/>
            <person name="SanMiguel P."/>
            <person name="Csonka L."/>
        </authorList>
    </citation>
    <scope>NUCLEOTIDE SEQUENCE [LARGE SCALE GENOMIC DNA]</scope>
    <source>
        <strain evidence="2 3">R-53146</strain>
    </source>
</reference>
<keyword evidence="1" id="KW-1133">Transmembrane helix</keyword>
<gene>
    <name evidence="2" type="ORF">Ga0061079_10444</name>
</gene>
<evidence type="ECO:0000313" key="2">
    <source>
        <dbReference type="EMBL" id="CVK15926.1"/>
    </source>
</evidence>
<keyword evidence="1" id="KW-0812">Transmembrane</keyword>
<dbReference type="EMBL" id="FCOR01000004">
    <property type="protein sequence ID" value="CVK15926.1"/>
    <property type="molecule type" value="Genomic_DNA"/>
</dbReference>
<feature type="transmembrane region" description="Helical" evidence="1">
    <location>
        <begin position="195"/>
        <end position="214"/>
    </location>
</feature>
<dbReference type="RefSeq" id="WP_055425146.1">
    <property type="nucleotide sequence ID" value="NZ_FCOR01000004.1"/>
</dbReference>
<dbReference type="InterPro" id="IPR045625">
    <property type="entry name" value="DUF6427"/>
</dbReference>
<keyword evidence="3" id="KW-1185">Reference proteome</keyword>
<dbReference type="Pfam" id="PF19992">
    <property type="entry name" value="DUF6427"/>
    <property type="match status" value="1"/>
</dbReference>
<sequence length="272" mass="31579">MYSNSPFNKYFFPVLGLWIIFLVAIIFYLHLQINSLTRLWEIAAISSLSYILNVITILYSKFKNKSKIWALAIYNLLFIPSCEEFTNSTIGISYLLLSIALLLLLDIFTKSSQLKYFNIGMLTSISSLLYFPTITIVFLFLFMTIIYYKEKINISQYIAGVVVTMILTLEITLITDSFSYLNNWINQLTIPTFHFEYQIPILLILSVVLIFGWISQYSNKNISEDLNISSQHTILVFYLLFWILIYAFFMGDNYALLIFVSLPVSLITSRCI</sequence>
<feature type="transmembrane region" description="Helical" evidence="1">
    <location>
        <begin position="234"/>
        <end position="260"/>
    </location>
</feature>
<feature type="transmembrane region" description="Helical" evidence="1">
    <location>
        <begin position="12"/>
        <end position="33"/>
    </location>
</feature>
<dbReference type="AlphaFoldDB" id="A0A0X3ANI2"/>
<keyword evidence="1" id="KW-0472">Membrane</keyword>
<feature type="transmembrane region" description="Helical" evidence="1">
    <location>
        <begin position="92"/>
        <end position="108"/>
    </location>
</feature>